<dbReference type="GO" id="GO:0016829">
    <property type="term" value="F:lyase activity"/>
    <property type="evidence" value="ECO:0007669"/>
    <property type="project" value="UniProtKB-KW"/>
</dbReference>
<reference evidence="5 6" key="1">
    <citation type="submission" date="2020-03" db="EMBL/GenBank/DDBJ databases">
        <title>Whole genome shotgun sequence of Phytohabitans suffuscus NBRC 105367.</title>
        <authorList>
            <person name="Komaki H."/>
            <person name="Tamura T."/>
        </authorList>
    </citation>
    <scope>NUCLEOTIDE SEQUENCE [LARGE SCALE GENOMIC DNA]</scope>
    <source>
        <strain evidence="5 6">NBRC 105367</strain>
    </source>
</reference>
<evidence type="ECO:0000256" key="4">
    <source>
        <dbReference type="RuleBase" id="RU003707"/>
    </source>
</evidence>
<keyword evidence="3" id="KW-0456">Lyase</keyword>
<dbReference type="KEGG" id="psuu:Psuf_010990"/>
<keyword evidence="6" id="KW-1185">Reference proteome</keyword>
<evidence type="ECO:0000313" key="5">
    <source>
        <dbReference type="EMBL" id="BCB83786.1"/>
    </source>
</evidence>
<protein>
    <submittedName>
        <fullName evidence="5">Enoyl-CoA hydratase</fullName>
    </submittedName>
</protein>
<gene>
    <name evidence="5" type="ORF">Psuf_010990</name>
</gene>
<dbReference type="SUPFAM" id="SSF52096">
    <property type="entry name" value="ClpP/crotonase"/>
    <property type="match status" value="1"/>
</dbReference>
<evidence type="ECO:0000256" key="3">
    <source>
        <dbReference type="ARBA" id="ARBA00023239"/>
    </source>
</evidence>
<proteinExistence type="inferred from homology"/>
<dbReference type="GO" id="GO:0006635">
    <property type="term" value="P:fatty acid beta-oxidation"/>
    <property type="evidence" value="ECO:0007669"/>
    <property type="project" value="TreeGrafter"/>
</dbReference>
<dbReference type="RefSeq" id="WP_173154485.1">
    <property type="nucleotide sequence ID" value="NZ_AP022871.1"/>
</dbReference>
<dbReference type="InterPro" id="IPR018376">
    <property type="entry name" value="Enoyl-CoA_hyd/isom_CS"/>
</dbReference>
<dbReference type="Gene3D" id="3.90.226.10">
    <property type="entry name" value="2-enoyl-CoA Hydratase, Chain A, domain 1"/>
    <property type="match status" value="1"/>
</dbReference>
<evidence type="ECO:0000313" key="6">
    <source>
        <dbReference type="Proteomes" id="UP000503011"/>
    </source>
</evidence>
<dbReference type="AlphaFoldDB" id="A0A6F8YCG1"/>
<dbReference type="Gene3D" id="1.10.12.10">
    <property type="entry name" value="Lyase 2-enoyl-coa Hydratase, Chain A, domain 2"/>
    <property type="match status" value="1"/>
</dbReference>
<sequence>MNGDPQLVVTDRDGILLLEINRPAQRNAMTRDMARAIADALTRLDADPDLRVAILTGRGSTFCAGMDLKRFAAGERATAAGRGFAGLVQAPPAKPLIAAVEGWALGGGFEMMLACDLVTAGASARFGLPEVKRGLLARGGGMFRLPRHLPRTVALELLLTGDPITADRALSLGLINAVVDDGGALEAAYGLARRITANAPLSVAATKAIATESADWPMAEAFARQDPLCEVVFASADAKEGATAFADKRAPLWQGR</sequence>
<dbReference type="Proteomes" id="UP000503011">
    <property type="component" value="Chromosome"/>
</dbReference>
<dbReference type="PROSITE" id="PS00166">
    <property type="entry name" value="ENOYL_COA_HYDRATASE"/>
    <property type="match status" value="1"/>
</dbReference>
<dbReference type="InterPro" id="IPR001753">
    <property type="entry name" value="Enoyl-CoA_hydra/iso"/>
</dbReference>
<organism evidence="5 6">
    <name type="scientific">Phytohabitans suffuscus</name>
    <dbReference type="NCBI Taxonomy" id="624315"/>
    <lineage>
        <taxon>Bacteria</taxon>
        <taxon>Bacillati</taxon>
        <taxon>Actinomycetota</taxon>
        <taxon>Actinomycetes</taxon>
        <taxon>Micromonosporales</taxon>
        <taxon>Micromonosporaceae</taxon>
    </lineage>
</organism>
<dbReference type="EMBL" id="AP022871">
    <property type="protein sequence ID" value="BCB83786.1"/>
    <property type="molecule type" value="Genomic_DNA"/>
</dbReference>
<accession>A0A6F8YCG1</accession>
<keyword evidence="2" id="KW-0443">Lipid metabolism</keyword>
<dbReference type="Pfam" id="PF00378">
    <property type="entry name" value="ECH_1"/>
    <property type="match status" value="1"/>
</dbReference>
<evidence type="ECO:0000256" key="1">
    <source>
        <dbReference type="ARBA" id="ARBA00005254"/>
    </source>
</evidence>
<dbReference type="NCBIfam" id="NF006100">
    <property type="entry name" value="PRK08252.1"/>
    <property type="match status" value="1"/>
</dbReference>
<dbReference type="PANTHER" id="PTHR11941:SF169">
    <property type="entry name" value="(7AS)-7A-METHYL-1,5-DIOXO-2,3,5,6,7,7A-HEXAHYDRO-1H-INDENE-CARBOXYL-COA HYDROLASE"/>
    <property type="match status" value="1"/>
</dbReference>
<dbReference type="InterPro" id="IPR029045">
    <property type="entry name" value="ClpP/crotonase-like_dom_sf"/>
</dbReference>
<dbReference type="PANTHER" id="PTHR11941">
    <property type="entry name" value="ENOYL-COA HYDRATASE-RELATED"/>
    <property type="match status" value="1"/>
</dbReference>
<reference evidence="5 6" key="2">
    <citation type="submission" date="2020-03" db="EMBL/GenBank/DDBJ databases">
        <authorList>
            <person name="Ichikawa N."/>
            <person name="Kimura A."/>
            <person name="Kitahashi Y."/>
            <person name="Uohara A."/>
        </authorList>
    </citation>
    <scope>NUCLEOTIDE SEQUENCE [LARGE SCALE GENOMIC DNA]</scope>
    <source>
        <strain evidence="5 6">NBRC 105367</strain>
    </source>
</reference>
<dbReference type="InterPro" id="IPR014748">
    <property type="entry name" value="Enoyl-CoA_hydra_C"/>
</dbReference>
<name>A0A6F8YCG1_9ACTN</name>
<evidence type="ECO:0000256" key="2">
    <source>
        <dbReference type="ARBA" id="ARBA00023098"/>
    </source>
</evidence>
<dbReference type="CDD" id="cd06558">
    <property type="entry name" value="crotonase-like"/>
    <property type="match status" value="1"/>
</dbReference>
<comment type="similarity">
    <text evidence="1 4">Belongs to the enoyl-CoA hydratase/isomerase family.</text>
</comment>